<dbReference type="RefSeq" id="WP_017576342.1">
    <property type="nucleotide sequence ID" value="NZ_BMXL01000005.1"/>
</dbReference>
<reference evidence="3 4" key="1">
    <citation type="journal article" date="2014" name="Int. J. Syst. Evol. Microbiol.">
        <title>Complete genome sequence of Corynebacterium casei LMG S-19264T (=DSM 44701T), isolated from a smear-ripened cheese.</title>
        <authorList>
            <consortium name="US DOE Joint Genome Institute (JGI-PGF)"/>
            <person name="Walter F."/>
            <person name="Albersmeier A."/>
            <person name="Kalinowski J."/>
            <person name="Ruckert C."/>
        </authorList>
    </citation>
    <scope>NUCLEOTIDE SEQUENCE [LARGE SCALE GENOMIC DNA]</scope>
    <source>
        <strain evidence="3 4">KCTC 19473</strain>
    </source>
</reference>
<dbReference type="GO" id="GO:0016787">
    <property type="term" value="F:hydrolase activity"/>
    <property type="evidence" value="ECO:0007669"/>
    <property type="project" value="UniProtKB-KW"/>
</dbReference>
<dbReference type="PROSITE" id="PS50263">
    <property type="entry name" value="CN_HYDROLASE"/>
    <property type="match status" value="1"/>
</dbReference>
<proteinExistence type="inferred from homology"/>
<keyword evidence="4" id="KW-1185">Reference proteome</keyword>
<dbReference type="Proteomes" id="UP000654947">
    <property type="component" value="Unassembled WGS sequence"/>
</dbReference>
<dbReference type="PANTHER" id="PTHR23088">
    <property type="entry name" value="NITRILASE-RELATED"/>
    <property type="match status" value="1"/>
</dbReference>
<dbReference type="PROSITE" id="PS01227">
    <property type="entry name" value="UPF0012"/>
    <property type="match status" value="1"/>
</dbReference>
<dbReference type="CDD" id="cd07581">
    <property type="entry name" value="nitrilase_3"/>
    <property type="match status" value="1"/>
</dbReference>
<name>A0A918XAA9_9ACTN</name>
<dbReference type="InterPro" id="IPR001110">
    <property type="entry name" value="UPF0012_CS"/>
</dbReference>
<evidence type="ECO:0000259" key="2">
    <source>
        <dbReference type="PROSITE" id="PS50263"/>
    </source>
</evidence>
<dbReference type="InterPro" id="IPR036526">
    <property type="entry name" value="C-N_Hydrolase_sf"/>
</dbReference>
<dbReference type="EMBL" id="BMXL01000005">
    <property type="protein sequence ID" value="GHD21386.1"/>
    <property type="molecule type" value="Genomic_DNA"/>
</dbReference>
<keyword evidence="3" id="KW-0378">Hydrolase</keyword>
<comment type="caution">
    <text evidence="3">The sequence shown here is derived from an EMBL/GenBank/DDBJ whole genome shotgun (WGS) entry which is preliminary data.</text>
</comment>
<organism evidence="3 4">
    <name type="scientific">Nocardiopsis kunsanensis</name>
    <dbReference type="NCBI Taxonomy" id="141693"/>
    <lineage>
        <taxon>Bacteria</taxon>
        <taxon>Bacillati</taxon>
        <taxon>Actinomycetota</taxon>
        <taxon>Actinomycetes</taxon>
        <taxon>Streptosporangiales</taxon>
        <taxon>Nocardiopsidaceae</taxon>
        <taxon>Nocardiopsis</taxon>
    </lineage>
</organism>
<feature type="domain" description="CN hydrolase" evidence="2">
    <location>
        <begin position="3"/>
        <end position="241"/>
    </location>
</feature>
<dbReference type="AlphaFoldDB" id="A0A918XAA9"/>
<dbReference type="SUPFAM" id="SSF56317">
    <property type="entry name" value="Carbon-nitrogen hydrolase"/>
    <property type="match status" value="1"/>
</dbReference>
<dbReference type="Gene3D" id="3.60.110.10">
    <property type="entry name" value="Carbon-nitrogen hydrolase"/>
    <property type="match status" value="1"/>
</dbReference>
<comment type="similarity">
    <text evidence="1">Belongs to the carbon-nitrogen hydrolase superfamily. NIT1/NIT2 family.</text>
</comment>
<accession>A0A918XAA9</accession>
<evidence type="ECO:0000313" key="4">
    <source>
        <dbReference type="Proteomes" id="UP000654947"/>
    </source>
</evidence>
<protein>
    <submittedName>
        <fullName evidence="3">Hydrolase</fullName>
    </submittedName>
</protein>
<evidence type="ECO:0000313" key="3">
    <source>
        <dbReference type="EMBL" id="GHD21386.1"/>
    </source>
</evidence>
<dbReference type="InterPro" id="IPR003010">
    <property type="entry name" value="C-N_Hydrolase"/>
</dbReference>
<dbReference type="Pfam" id="PF00795">
    <property type="entry name" value="CN_hydrolase"/>
    <property type="match status" value="1"/>
</dbReference>
<evidence type="ECO:0000256" key="1">
    <source>
        <dbReference type="ARBA" id="ARBA00010613"/>
    </source>
</evidence>
<gene>
    <name evidence="3" type="ORF">GCM10007147_14710</name>
</gene>
<dbReference type="PANTHER" id="PTHR23088:SF27">
    <property type="entry name" value="DEAMINATED GLUTATHIONE AMIDASE"/>
    <property type="match status" value="1"/>
</dbReference>
<sequence>MSLTTAVVQFAPNEDKAANLKTIEELLREAAGRGVRLAVLPEYAVFTAPAMDDRFVDSAEPLDGPTVSRVRALTAELGISVIAGVNETAQDGRIHNTLLGIQDGEIKTVYRKVHLYDAFGYKESDRVIAADPAQPQLLEVDGFKVGMQTCYDLRFPEVSRVLMDSGADVIALPAEWVPGPLKEYHWNTLVRARAIENTVYVLAADQSAPTGSGNSAVVDPMGIAVAALGEAPGLGIADVERARLDHVRKVNPALSLRRYHVAPTGD</sequence>